<protein>
    <submittedName>
        <fullName evidence="1">Cysteine alpha-hairpin motif superfamily</fullName>
    </submittedName>
</protein>
<organism evidence="1 2">
    <name type="scientific">Lipomyces orientalis</name>
    <dbReference type="NCBI Taxonomy" id="1233043"/>
    <lineage>
        <taxon>Eukaryota</taxon>
        <taxon>Fungi</taxon>
        <taxon>Dikarya</taxon>
        <taxon>Ascomycota</taxon>
        <taxon>Saccharomycotina</taxon>
        <taxon>Lipomycetes</taxon>
        <taxon>Lipomycetales</taxon>
        <taxon>Lipomycetaceae</taxon>
        <taxon>Lipomyces</taxon>
    </lineage>
</organism>
<proteinExistence type="predicted"/>
<accession>A0ACC3TTJ1</accession>
<keyword evidence="2" id="KW-1185">Reference proteome</keyword>
<gene>
    <name evidence="1" type="ORF">V1517DRAFT_317513</name>
</gene>
<reference evidence="2" key="1">
    <citation type="journal article" date="2024" name="Front. Bioeng. Biotechnol.">
        <title>Genome-scale model development and genomic sequencing of the oleaginous clade Lipomyces.</title>
        <authorList>
            <person name="Czajka J.J."/>
            <person name="Han Y."/>
            <person name="Kim J."/>
            <person name="Mondo S.J."/>
            <person name="Hofstad B.A."/>
            <person name="Robles A."/>
            <person name="Haridas S."/>
            <person name="Riley R."/>
            <person name="LaButti K."/>
            <person name="Pangilinan J."/>
            <person name="Andreopoulos W."/>
            <person name="Lipzen A."/>
            <person name="Yan J."/>
            <person name="Wang M."/>
            <person name="Ng V."/>
            <person name="Grigoriev I.V."/>
            <person name="Spatafora J.W."/>
            <person name="Magnuson J.K."/>
            <person name="Baker S.E."/>
            <person name="Pomraning K.R."/>
        </authorList>
    </citation>
    <scope>NUCLEOTIDE SEQUENCE [LARGE SCALE GENOMIC DNA]</scope>
    <source>
        <strain evidence="2">CBS 10300</strain>
    </source>
</reference>
<name>A0ACC3TTJ1_9ASCO</name>
<sequence>MAFSLTESATTVQSVQADGASCANSPAETKQERPKPCCVCIDEKVARDECMLMSADGRAQCAELIQNYKTCMKSFGFNV</sequence>
<comment type="caution">
    <text evidence="1">The sequence shown here is derived from an EMBL/GenBank/DDBJ whole genome shotgun (WGS) entry which is preliminary data.</text>
</comment>
<evidence type="ECO:0000313" key="2">
    <source>
        <dbReference type="Proteomes" id="UP001489719"/>
    </source>
</evidence>
<dbReference type="EMBL" id="MU970050">
    <property type="protein sequence ID" value="KAK9324437.1"/>
    <property type="molecule type" value="Genomic_DNA"/>
</dbReference>
<evidence type="ECO:0000313" key="1">
    <source>
        <dbReference type="EMBL" id="KAK9324437.1"/>
    </source>
</evidence>
<dbReference type="Proteomes" id="UP001489719">
    <property type="component" value="Unassembled WGS sequence"/>
</dbReference>